<keyword evidence="3" id="KW-1133">Transmembrane helix</keyword>
<dbReference type="GO" id="GO:0055075">
    <property type="term" value="P:potassium ion homeostasis"/>
    <property type="evidence" value="ECO:0007669"/>
    <property type="project" value="TreeGrafter"/>
</dbReference>
<name>A0A7S4HTF9_9EUKA</name>
<dbReference type="GO" id="GO:0016020">
    <property type="term" value="C:membrane"/>
    <property type="evidence" value="ECO:0007669"/>
    <property type="project" value="UniProtKB-SubCell"/>
</dbReference>
<sequence length="343" mass="37625">MTPDVDHGLTSLIQTAGLGGLAPNTVCVNWTTRKRVDEARARRMVKLFNEVNSYNLALMVLKGAHHVPKPDARLDQYIDIWWVVHDGGLQLLLSTILRKSKVWANCSMRVFCVIQAGEDPDKLEDKVNEFLYKMRIDATVKCVILTHRLQRPSSEKGDEDKGGVDKWAMNPAIVSTPIGNMLAGSNVADDEVDETRLDDVAGAAQQISREASPHSSRASKKESSFSSKKGSRRHSVAPELADLDLTAEMAVLDELNLSPEVDKSWRETFTATKQLNNLFLKNSTGCAILITNLPMPGVSSDETVGAMSSHVPYMMQVNMLTANVPLCLLVAGQKGSSVVTMYS</sequence>
<evidence type="ECO:0000256" key="3">
    <source>
        <dbReference type="ARBA" id="ARBA00022989"/>
    </source>
</evidence>
<dbReference type="InterPro" id="IPR018491">
    <property type="entry name" value="SLC12_C"/>
</dbReference>
<accession>A0A7S4HTF9</accession>
<proteinExistence type="predicted"/>
<evidence type="ECO:0000256" key="1">
    <source>
        <dbReference type="ARBA" id="ARBA00004141"/>
    </source>
</evidence>
<dbReference type="GO" id="GO:0015379">
    <property type="term" value="F:potassium:chloride symporter activity"/>
    <property type="evidence" value="ECO:0007669"/>
    <property type="project" value="TreeGrafter"/>
</dbReference>
<gene>
    <name evidence="7" type="ORF">CPOL0286_LOCUS5986</name>
</gene>
<feature type="domain" description="SLC12A transporter C-terminal" evidence="6">
    <location>
        <begin position="76"/>
        <end position="168"/>
    </location>
</feature>
<evidence type="ECO:0000256" key="2">
    <source>
        <dbReference type="ARBA" id="ARBA00022692"/>
    </source>
</evidence>
<dbReference type="PANTHER" id="PTHR11827:SF6">
    <property type="entry name" value="SOLUTE CARRIER FAMILY 12 MEMBER 8"/>
    <property type="match status" value="1"/>
</dbReference>
<reference evidence="7" key="1">
    <citation type="submission" date="2021-01" db="EMBL/GenBank/DDBJ databases">
        <authorList>
            <person name="Corre E."/>
            <person name="Pelletier E."/>
            <person name="Niang G."/>
            <person name="Scheremetjew M."/>
            <person name="Finn R."/>
            <person name="Kale V."/>
            <person name="Holt S."/>
            <person name="Cochrane G."/>
            <person name="Meng A."/>
            <person name="Brown T."/>
            <person name="Cohen L."/>
        </authorList>
    </citation>
    <scope>NUCLEOTIDE SEQUENCE</scope>
    <source>
        <strain evidence="7">UIO037</strain>
    </source>
</reference>
<comment type="subcellular location">
    <subcellularLocation>
        <location evidence="1">Membrane</location>
        <topology evidence="1">Multi-pass membrane protein</topology>
    </subcellularLocation>
</comment>
<dbReference type="InterPro" id="IPR004842">
    <property type="entry name" value="SLC12A_fam"/>
</dbReference>
<evidence type="ECO:0000256" key="4">
    <source>
        <dbReference type="ARBA" id="ARBA00023136"/>
    </source>
</evidence>
<evidence type="ECO:0000256" key="5">
    <source>
        <dbReference type="SAM" id="MobiDB-lite"/>
    </source>
</evidence>
<dbReference type="PANTHER" id="PTHR11827">
    <property type="entry name" value="SOLUTE CARRIER FAMILY 12, CATION COTRANSPORTERS"/>
    <property type="match status" value="1"/>
</dbReference>
<dbReference type="GO" id="GO:0006884">
    <property type="term" value="P:cell volume homeostasis"/>
    <property type="evidence" value="ECO:0007669"/>
    <property type="project" value="TreeGrafter"/>
</dbReference>
<organism evidence="7">
    <name type="scientific">Prymnesium polylepis</name>
    <dbReference type="NCBI Taxonomy" id="72548"/>
    <lineage>
        <taxon>Eukaryota</taxon>
        <taxon>Haptista</taxon>
        <taxon>Haptophyta</taxon>
        <taxon>Prymnesiophyceae</taxon>
        <taxon>Prymnesiales</taxon>
        <taxon>Prymnesiaceae</taxon>
        <taxon>Prymnesium</taxon>
    </lineage>
</organism>
<dbReference type="Pfam" id="PF03522">
    <property type="entry name" value="SLC12"/>
    <property type="match status" value="1"/>
</dbReference>
<evidence type="ECO:0000259" key="6">
    <source>
        <dbReference type="Pfam" id="PF03522"/>
    </source>
</evidence>
<dbReference type="EMBL" id="HBKO01013364">
    <property type="protein sequence ID" value="CAE2208528.1"/>
    <property type="molecule type" value="Transcribed_RNA"/>
</dbReference>
<dbReference type="GO" id="GO:0055064">
    <property type="term" value="P:chloride ion homeostasis"/>
    <property type="evidence" value="ECO:0007669"/>
    <property type="project" value="TreeGrafter"/>
</dbReference>
<keyword evidence="4" id="KW-0472">Membrane</keyword>
<protein>
    <recommendedName>
        <fullName evidence="6">SLC12A transporter C-terminal domain-containing protein</fullName>
    </recommendedName>
</protein>
<dbReference type="GO" id="GO:1990573">
    <property type="term" value="P:potassium ion import across plasma membrane"/>
    <property type="evidence" value="ECO:0007669"/>
    <property type="project" value="TreeGrafter"/>
</dbReference>
<feature type="region of interest" description="Disordered" evidence="5">
    <location>
        <begin position="205"/>
        <end position="239"/>
    </location>
</feature>
<evidence type="ECO:0000313" key="7">
    <source>
        <dbReference type="EMBL" id="CAE2208528.1"/>
    </source>
</evidence>
<keyword evidence="2" id="KW-0812">Transmembrane</keyword>
<dbReference type="AlphaFoldDB" id="A0A7S4HTF9"/>